<reference evidence="1 2" key="1">
    <citation type="submission" date="2019-08" db="EMBL/GenBank/DDBJ databases">
        <title>Genome of Luteibaculum oceani JCM 18817.</title>
        <authorList>
            <person name="Bowman J.P."/>
        </authorList>
    </citation>
    <scope>NUCLEOTIDE SEQUENCE [LARGE SCALE GENOMIC DNA]</scope>
    <source>
        <strain evidence="1 2">JCM 18817</strain>
    </source>
</reference>
<evidence type="ECO:0000313" key="1">
    <source>
        <dbReference type="EMBL" id="TXC78817.1"/>
    </source>
</evidence>
<accession>A0A5C6V004</accession>
<evidence type="ECO:0000313" key="2">
    <source>
        <dbReference type="Proteomes" id="UP000321168"/>
    </source>
</evidence>
<protein>
    <submittedName>
        <fullName evidence="1">Uncharacterized protein</fullName>
    </submittedName>
</protein>
<sequence length="152" mass="15938">MRALRVLLFVFIAAAFTQCKKEGCTDPNANNYNTEAKKSDGSCTYPVITVRQGGDDGDVTGRGGNATATHTWNNSLNQAELNMDITSSKGGTYTIVVLDADNNEVLNETLTAGVGDDSLTQCSAAGVPGEWKVTITLSKFNGDGSFTLSAGC</sequence>
<dbReference type="AlphaFoldDB" id="A0A5C6V004"/>
<gene>
    <name evidence="1" type="ORF">FRX97_06290</name>
</gene>
<dbReference type="RefSeq" id="WP_147014341.1">
    <property type="nucleotide sequence ID" value="NZ_VORB01000005.1"/>
</dbReference>
<proteinExistence type="predicted"/>
<name>A0A5C6V004_9FLAO</name>
<dbReference type="Proteomes" id="UP000321168">
    <property type="component" value="Unassembled WGS sequence"/>
</dbReference>
<dbReference type="EMBL" id="VORB01000005">
    <property type="protein sequence ID" value="TXC78817.1"/>
    <property type="molecule type" value="Genomic_DNA"/>
</dbReference>
<organism evidence="1 2">
    <name type="scientific">Luteibaculum oceani</name>
    <dbReference type="NCBI Taxonomy" id="1294296"/>
    <lineage>
        <taxon>Bacteria</taxon>
        <taxon>Pseudomonadati</taxon>
        <taxon>Bacteroidota</taxon>
        <taxon>Flavobacteriia</taxon>
        <taxon>Flavobacteriales</taxon>
        <taxon>Luteibaculaceae</taxon>
        <taxon>Luteibaculum</taxon>
    </lineage>
</organism>
<comment type="caution">
    <text evidence="1">The sequence shown here is derived from an EMBL/GenBank/DDBJ whole genome shotgun (WGS) entry which is preliminary data.</text>
</comment>
<keyword evidence="2" id="KW-1185">Reference proteome</keyword>
<dbReference type="OrthoDB" id="979528at2"/>